<feature type="compositionally biased region" description="Polar residues" evidence="1">
    <location>
        <begin position="436"/>
        <end position="452"/>
    </location>
</feature>
<feature type="compositionally biased region" description="Basic and acidic residues" evidence="1">
    <location>
        <begin position="60"/>
        <end position="80"/>
    </location>
</feature>
<feature type="compositionally biased region" description="Polar residues" evidence="1">
    <location>
        <begin position="301"/>
        <end position="321"/>
    </location>
</feature>
<reference evidence="3" key="1">
    <citation type="submission" date="2025-08" db="UniProtKB">
        <authorList>
            <consortium name="RefSeq"/>
        </authorList>
    </citation>
    <scope>IDENTIFICATION</scope>
    <source>
        <tissue evidence="3">Gonad</tissue>
    </source>
</reference>
<protein>
    <submittedName>
        <fullName evidence="3">Uncharacterized protein LOC109477104 isoform X1</fullName>
    </submittedName>
</protein>
<evidence type="ECO:0000256" key="1">
    <source>
        <dbReference type="SAM" id="MobiDB-lite"/>
    </source>
</evidence>
<dbReference type="GeneID" id="109477104"/>
<feature type="compositionally biased region" description="Acidic residues" evidence="1">
    <location>
        <begin position="484"/>
        <end position="495"/>
    </location>
</feature>
<evidence type="ECO:0000313" key="3">
    <source>
        <dbReference type="RefSeq" id="XP_019633716.1"/>
    </source>
</evidence>
<feature type="compositionally biased region" description="Basic residues" evidence="1">
    <location>
        <begin position="87"/>
        <end position="97"/>
    </location>
</feature>
<evidence type="ECO:0000313" key="2">
    <source>
        <dbReference type="Proteomes" id="UP000515135"/>
    </source>
</evidence>
<name>A0A6P4ZVR8_BRABE</name>
<feature type="region of interest" description="Disordered" evidence="1">
    <location>
        <begin position="404"/>
        <end position="498"/>
    </location>
</feature>
<feature type="region of interest" description="Disordered" evidence="1">
    <location>
        <begin position="159"/>
        <end position="178"/>
    </location>
</feature>
<sequence>MEHFTVPPGLGGLTKKTSGRNMTGIYLGMDGKSSPPQEGGGQPRHSIPPLARGRGIRVKTPVEHQRYKKVEMFRAREESRGFPAKQPIKRAKYSRRPRQTDETSYSGSGRPVSPSEFKNITKKTWRNYTQILNNGMQRLEYLNLDVNNPNKIHAEPRVVRREPPTQPSTPAEEHVSEDHLYDEIRRVVTLSDYQSNPQALHGLLPHRRAHTHHGTRRPRFLTTPLTIKSLRNPERPTEIVQFAEVDRPRSTPNPRPLLPTPYFYSVTTKPKARSSLGPRKLGQPEEKRSMIPVFLGPETFRQYSASSSPPHDNPGTLQGTNKWIPGLPGSGLPGPAPGSANGTGTSFLHRHMGRRGSGGILDGRKTNTPVSQLLEGPEPQLDPAAINESGAAMTEDVVVSLPSVIPEGTSEPSEAAAQGNGKEESKDTAPCETDTGKQTTDQVGENTNSGESVPNGDAKPEREIPIHDNWECAADNQGQGDCGMNEEENEKEDDSTPGLNVVIDIHVEKAPEEARQSADDTPPHMDPGFSATQMAEAARRRAELAQLLAEHAQLVHTINLAEGSVANR</sequence>
<feature type="region of interest" description="Disordered" evidence="1">
    <location>
        <begin position="511"/>
        <end position="536"/>
    </location>
</feature>
<feature type="region of interest" description="Disordered" evidence="1">
    <location>
        <begin position="1"/>
        <end position="117"/>
    </location>
</feature>
<dbReference type="OrthoDB" id="6107088at2759"/>
<feature type="region of interest" description="Disordered" evidence="1">
    <location>
        <begin position="301"/>
        <end position="384"/>
    </location>
</feature>
<dbReference type="AlphaFoldDB" id="A0A6P4ZVR8"/>
<dbReference type="RefSeq" id="XP_019633716.1">
    <property type="nucleotide sequence ID" value="XM_019778157.1"/>
</dbReference>
<dbReference type="KEGG" id="bbel:109477104"/>
<feature type="compositionally biased region" description="Basic and acidic residues" evidence="1">
    <location>
        <begin position="458"/>
        <end position="470"/>
    </location>
</feature>
<dbReference type="Proteomes" id="UP000515135">
    <property type="component" value="Unplaced"/>
</dbReference>
<proteinExistence type="predicted"/>
<organism evidence="2 3">
    <name type="scientific">Branchiostoma belcheri</name>
    <name type="common">Amphioxus</name>
    <dbReference type="NCBI Taxonomy" id="7741"/>
    <lineage>
        <taxon>Eukaryota</taxon>
        <taxon>Metazoa</taxon>
        <taxon>Chordata</taxon>
        <taxon>Cephalochordata</taxon>
        <taxon>Leptocardii</taxon>
        <taxon>Amphioxiformes</taxon>
        <taxon>Branchiostomatidae</taxon>
        <taxon>Branchiostoma</taxon>
    </lineage>
</organism>
<accession>A0A6P4ZVR8</accession>
<keyword evidence="2" id="KW-1185">Reference proteome</keyword>
<gene>
    <name evidence="3" type="primary">LOC109477104</name>
</gene>
<feature type="compositionally biased region" description="Basic and acidic residues" evidence="1">
    <location>
        <begin position="511"/>
        <end position="523"/>
    </location>
</feature>